<proteinExistence type="predicted"/>
<dbReference type="KEGG" id="cpas:Clopa_4091"/>
<evidence type="ECO:0000313" key="1">
    <source>
        <dbReference type="EMBL" id="AGK98831.1"/>
    </source>
</evidence>
<dbReference type="InterPro" id="IPR014229">
    <property type="entry name" value="Spore_YtfJ"/>
</dbReference>
<reference evidence="1 2" key="1">
    <citation type="submission" date="2012-01" db="EMBL/GenBank/DDBJ databases">
        <title>Complete sequence of chromosome of Clostridium pasteurianum BC1.</title>
        <authorList>
            <consortium name="US DOE Joint Genome Institute"/>
            <person name="Lucas S."/>
            <person name="Han J."/>
            <person name="Lapidus A."/>
            <person name="Cheng J.-F."/>
            <person name="Goodwin L."/>
            <person name="Pitluck S."/>
            <person name="Peters L."/>
            <person name="Mikhailova N."/>
            <person name="Teshima H."/>
            <person name="Detter J.C."/>
            <person name="Han C."/>
            <person name="Tapia R."/>
            <person name="Land M."/>
            <person name="Hauser L."/>
            <person name="Kyrpides N."/>
            <person name="Ivanova N."/>
            <person name="Pagani I."/>
            <person name="Dunn J."/>
            <person name="Taghavi S."/>
            <person name="Francis A."/>
            <person name="van der Lelie D."/>
            <person name="Woyke T."/>
        </authorList>
    </citation>
    <scope>NUCLEOTIDE SEQUENCE [LARGE SCALE GENOMIC DNA]</scope>
    <source>
        <strain evidence="1 2">BC1</strain>
    </source>
</reference>
<evidence type="ECO:0008006" key="3">
    <source>
        <dbReference type="Google" id="ProtNLM"/>
    </source>
</evidence>
<dbReference type="RefSeq" id="WP_015617106.1">
    <property type="nucleotide sequence ID" value="NC_021182.1"/>
</dbReference>
<dbReference type="eggNOG" id="COG3874">
    <property type="taxonomic scope" value="Bacteria"/>
</dbReference>
<organism evidence="1 2">
    <name type="scientific">Clostridium pasteurianum BC1</name>
    <dbReference type="NCBI Taxonomy" id="86416"/>
    <lineage>
        <taxon>Bacteria</taxon>
        <taxon>Bacillati</taxon>
        <taxon>Bacillota</taxon>
        <taxon>Clostridia</taxon>
        <taxon>Eubacteriales</taxon>
        <taxon>Clostridiaceae</taxon>
        <taxon>Clostridium</taxon>
    </lineage>
</organism>
<dbReference type="HOGENOM" id="CLU_115880_1_1_9"/>
<dbReference type="STRING" id="86416.Clopa_4091"/>
<protein>
    <recommendedName>
        <fullName evidence="3">Sporulation protein YtfJ</fullName>
    </recommendedName>
</protein>
<dbReference type="AlphaFoldDB" id="R4KAW4"/>
<dbReference type="PANTHER" id="PTHR39162:SF1">
    <property type="entry name" value="SPORULATION PROTEIN YTFJ"/>
    <property type="match status" value="1"/>
</dbReference>
<name>R4KAW4_CLOPA</name>
<dbReference type="Proteomes" id="UP000013523">
    <property type="component" value="Chromosome"/>
</dbReference>
<dbReference type="PATRIC" id="fig|86416.3.peg.4089"/>
<evidence type="ECO:0000313" key="2">
    <source>
        <dbReference type="Proteomes" id="UP000013523"/>
    </source>
</evidence>
<dbReference type="EMBL" id="CP003261">
    <property type="protein sequence ID" value="AGK98831.1"/>
    <property type="molecule type" value="Genomic_DNA"/>
</dbReference>
<sequence length="132" mass="13671">MDNQASLKENLDALFGNLENFLKTETVVGEPITVGETTLVPIISLSFGCGTGAGNNGDKGIAANGTGLGAAAKVTPNAVIAITGDKVNLLPISGKNNLDSLLNLVPEIVSKFKSKKSDKNKEEVKSSENSNK</sequence>
<gene>
    <name evidence="1" type="ORF">Clopa_4091</name>
</gene>
<keyword evidence="2" id="KW-1185">Reference proteome</keyword>
<accession>R4KAW4</accession>
<dbReference type="Pfam" id="PF09579">
    <property type="entry name" value="Spore_YtfJ"/>
    <property type="match status" value="1"/>
</dbReference>
<dbReference type="OrthoDB" id="1711150at2"/>
<dbReference type="PANTHER" id="PTHR39162">
    <property type="entry name" value="GLL3345 PROTEIN"/>
    <property type="match status" value="1"/>
</dbReference>